<accession>A0A1C4ER44</accession>
<evidence type="ECO:0000256" key="2">
    <source>
        <dbReference type="ARBA" id="ARBA00023235"/>
    </source>
</evidence>
<evidence type="ECO:0000256" key="3">
    <source>
        <dbReference type="PIRSR" id="PIRSR016184-1"/>
    </source>
</evidence>
<dbReference type="GO" id="GO:0005737">
    <property type="term" value="C:cytoplasm"/>
    <property type="evidence" value="ECO:0007669"/>
    <property type="project" value="TreeGrafter"/>
</dbReference>
<dbReference type="InterPro" id="IPR003719">
    <property type="entry name" value="Phenazine_PhzF-like"/>
</dbReference>
<dbReference type="NCBIfam" id="TIGR00654">
    <property type="entry name" value="PhzF_family"/>
    <property type="match status" value="1"/>
</dbReference>
<dbReference type="OrthoDB" id="9788221at2"/>
<dbReference type="Pfam" id="PF02567">
    <property type="entry name" value="PhzC-PhzF"/>
    <property type="match status" value="1"/>
</dbReference>
<name>A0A1C4ER44_9ENTR</name>
<sequence>MELNIYQVDAFSARPFSGNPAGVCITQHELDSRLMQQIADEMAVSETAFLNLADNNLRWFTPKAEVDLCGHGTLAMAHILRQTGLLQAGETITFQTLSGPLSATLGAESIQLDFPLLTPQLHSAAPPALLDALGLERAQVRDYGLFGPKQLVVVDDAQIVRTLQPDFQTLGALPGRGVAVTAPGDGEYDVLSRYFAPWVGVNEDPVTGSAHCALAAYWSERLDKRSLTAYQASRRGGVLALHCTDDGRVLMSGMAHTVLAGTLHL</sequence>
<keyword evidence="5" id="KW-1185">Reference proteome</keyword>
<keyword evidence="2" id="KW-0413">Isomerase</keyword>
<dbReference type="PANTHER" id="PTHR13774">
    <property type="entry name" value="PHENAZINE BIOSYNTHESIS PROTEIN"/>
    <property type="match status" value="1"/>
</dbReference>
<evidence type="ECO:0000313" key="4">
    <source>
        <dbReference type="EMBL" id="SCC46002.1"/>
    </source>
</evidence>
<feature type="active site" evidence="3">
    <location>
        <position position="46"/>
    </location>
</feature>
<dbReference type="EMBL" id="FMBC01000026">
    <property type="protein sequence ID" value="SCC46002.1"/>
    <property type="molecule type" value="Genomic_DNA"/>
</dbReference>
<dbReference type="PANTHER" id="PTHR13774:SF17">
    <property type="entry name" value="PHENAZINE BIOSYNTHESIS-LIKE DOMAIN-CONTAINING PROTEIN"/>
    <property type="match status" value="1"/>
</dbReference>
<dbReference type="GO" id="GO:0016853">
    <property type="term" value="F:isomerase activity"/>
    <property type="evidence" value="ECO:0007669"/>
    <property type="project" value="UniProtKB-KW"/>
</dbReference>
<dbReference type="PIRSF" id="PIRSF016184">
    <property type="entry name" value="PhzC_PhzF"/>
    <property type="match status" value="1"/>
</dbReference>
<dbReference type="SUPFAM" id="SSF54506">
    <property type="entry name" value="Diaminopimelate epimerase-like"/>
    <property type="match status" value="1"/>
</dbReference>
<dbReference type="Proteomes" id="UP000198515">
    <property type="component" value="Unassembled WGS sequence"/>
</dbReference>
<dbReference type="Gene3D" id="3.10.310.10">
    <property type="entry name" value="Diaminopimelate Epimerase, Chain A, domain 1"/>
    <property type="match status" value="2"/>
</dbReference>
<dbReference type="AlphaFoldDB" id="A0A1C4ER44"/>
<gene>
    <name evidence="4" type="ORF">GA0061070_10263</name>
</gene>
<evidence type="ECO:0000313" key="5">
    <source>
        <dbReference type="Proteomes" id="UP000198515"/>
    </source>
</evidence>
<comment type="similarity">
    <text evidence="1">Belongs to the PhzF family.</text>
</comment>
<protein>
    <submittedName>
        <fullName evidence="4">Phenazine biosynthesis protein PhzF family</fullName>
    </submittedName>
</protein>
<organism evidence="4 5">
    <name type="scientific">Kosakonia oryziphila</name>
    <dbReference type="NCBI Taxonomy" id="1005667"/>
    <lineage>
        <taxon>Bacteria</taxon>
        <taxon>Pseudomonadati</taxon>
        <taxon>Pseudomonadota</taxon>
        <taxon>Gammaproteobacteria</taxon>
        <taxon>Enterobacterales</taxon>
        <taxon>Enterobacteriaceae</taxon>
        <taxon>Kosakonia</taxon>
    </lineage>
</organism>
<proteinExistence type="inferred from homology"/>
<reference evidence="5" key="1">
    <citation type="submission" date="2016-08" db="EMBL/GenBank/DDBJ databases">
        <authorList>
            <person name="Varghese N."/>
            <person name="Submissions Spin"/>
        </authorList>
    </citation>
    <scope>NUCLEOTIDE SEQUENCE [LARGE SCALE GENOMIC DNA]</scope>
    <source>
        <strain evidence="5">REICA_142</strain>
    </source>
</reference>
<evidence type="ECO:0000256" key="1">
    <source>
        <dbReference type="ARBA" id="ARBA00008270"/>
    </source>
</evidence>